<keyword evidence="6" id="KW-1185">Reference proteome</keyword>
<feature type="domain" description="CCDC92/74 N-terminal" evidence="4">
    <location>
        <begin position="46"/>
        <end position="92"/>
    </location>
</feature>
<dbReference type="AlphaFoldDB" id="A0A4E0R410"/>
<dbReference type="PANTHER" id="PTHR14882">
    <property type="entry name" value="COILED-COIL DOMAIN-CONTAINING 74A"/>
    <property type="match status" value="1"/>
</dbReference>
<name>A0A4E0R410_FASHE</name>
<protein>
    <recommendedName>
        <fullName evidence="4">CCDC92/74 N-terminal domain-containing protein</fullName>
    </recommendedName>
</protein>
<gene>
    <name evidence="5" type="ORF">D915_007508</name>
</gene>
<evidence type="ECO:0000256" key="3">
    <source>
        <dbReference type="SAM" id="MobiDB-lite"/>
    </source>
</evidence>
<dbReference type="PANTHER" id="PTHR14882:SF1">
    <property type="entry name" value="CCDC92 DOMAIN-CONTAINING PROTEIN"/>
    <property type="match status" value="1"/>
</dbReference>
<dbReference type="EMBL" id="JXXN02003148">
    <property type="protein sequence ID" value="THD21905.1"/>
    <property type="molecule type" value="Genomic_DNA"/>
</dbReference>
<feature type="compositionally biased region" description="Polar residues" evidence="3">
    <location>
        <begin position="302"/>
        <end position="312"/>
    </location>
</feature>
<feature type="region of interest" description="Disordered" evidence="3">
    <location>
        <begin position="299"/>
        <end position="350"/>
    </location>
</feature>
<dbReference type="InterPro" id="IPR040370">
    <property type="entry name" value="CCDC74A/CCDC74B/CCDC92"/>
</dbReference>
<evidence type="ECO:0000313" key="6">
    <source>
        <dbReference type="Proteomes" id="UP000230066"/>
    </source>
</evidence>
<evidence type="ECO:0000256" key="1">
    <source>
        <dbReference type="ARBA" id="ARBA00023054"/>
    </source>
</evidence>
<evidence type="ECO:0000256" key="2">
    <source>
        <dbReference type="SAM" id="Coils"/>
    </source>
</evidence>
<feature type="compositionally biased region" description="Polar residues" evidence="3">
    <location>
        <begin position="329"/>
        <end position="350"/>
    </location>
</feature>
<dbReference type="InterPro" id="IPR039496">
    <property type="entry name" value="CCDC92/74_N"/>
</dbReference>
<reference evidence="5" key="1">
    <citation type="submission" date="2019-03" db="EMBL/GenBank/DDBJ databases">
        <title>Improved annotation for the trematode Fasciola hepatica.</title>
        <authorList>
            <person name="Choi Y.-J."/>
            <person name="Martin J."/>
            <person name="Mitreva M."/>
        </authorList>
    </citation>
    <scope>NUCLEOTIDE SEQUENCE [LARGE SCALE GENOMIC DNA]</scope>
</reference>
<proteinExistence type="predicted"/>
<sequence>MLSIERTCLRPTTASDQKKCETVLKSTETFQSPTRTSTKDEFVSGESKISTLEKNINFLRAQHEVMLKSLHEEIENLRKSNKALQFRLVMCSCSASCHMKIDETPSGSLTSNLESEVQTLKKLLDEEKHRNQSLLAQMEAMQLARSVVAEQTDVKNTAVCVAQRGVKQCSVEHITKPSPSGTPIRYIRGSAVNESHRTDHSEISKTEQTLVPFPTYNSGHSRVASPDMKTEGSSSAFVITPRTTFTAPDGLWVRRSVPTLIDVISVHGASHQPLGRHQNGVSGSHVVPSRLPALRNGKSLAPTAQASSQTPANLRLPENGTHHGLPNSHKPSSTLSNESSQTKAARSARTSLGNNSIAVFDPVSEFSNTYPVDLGRTSRPYSSNLGPFLPALPKTGDAGQVARQRKARILQRKRMDRTQDMFPP</sequence>
<dbReference type="Proteomes" id="UP000230066">
    <property type="component" value="Unassembled WGS sequence"/>
</dbReference>
<feature type="region of interest" description="Disordered" evidence="3">
    <location>
        <begin position="212"/>
        <end position="234"/>
    </location>
</feature>
<evidence type="ECO:0000313" key="5">
    <source>
        <dbReference type="EMBL" id="THD21905.1"/>
    </source>
</evidence>
<accession>A0A4E0R410</accession>
<feature type="coiled-coil region" evidence="2">
    <location>
        <begin position="60"/>
        <end position="144"/>
    </location>
</feature>
<comment type="caution">
    <text evidence="5">The sequence shown here is derived from an EMBL/GenBank/DDBJ whole genome shotgun (WGS) entry which is preliminary data.</text>
</comment>
<keyword evidence="1 2" id="KW-0175">Coiled coil</keyword>
<dbReference type="Pfam" id="PF14916">
    <property type="entry name" value="CCDC92"/>
    <property type="match status" value="1"/>
</dbReference>
<evidence type="ECO:0000259" key="4">
    <source>
        <dbReference type="Pfam" id="PF14916"/>
    </source>
</evidence>
<organism evidence="5 6">
    <name type="scientific">Fasciola hepatica</name>
    <name type="common">Liver fluke</name>
    <dbReference type="NCBI Taxonomy" id="6192"/>
    <lineage>
        <taxon>Eukaryota</taxon>
        <taxon>Metazoa</taxon>
        <taxon>Spiralia</taxon>
        <taxon>Lophotrochozoa</taxon>
        <taxon>Platyhelminthes</taxon>
        <taxon>Trematoda</taxon>
        <taxon>Digenea</taxon>
        <taxon>Plagiorchiida</taxon>
        <taxon>Echinostomata</taxon>
        <taxon>Echinostomatoidea</taxon>
        <taxon>Fasciolidae</taxon>
        <taxon>Fasciola</taxon>
    </lineage>
</organism>